<protein>
    <recommendedName>
        <fullName evidence="1">Macro domain-containing protein</fullName>
    </recommendedName>
</protein>
<accession>A0AAV2HKD3</accession>
<dbReference type="EMBL" id="CAXITT010000156">
    <property type="protein sequence ID" value="CAL1533920.1"/>
    <property type="molecule type" value="Genomic_DNA"/>
</dbReference>
<dbReference type="SMART" id="SM00506">
    <property type="entry name" value="A1pp"/>
    <property type="match status" value="1"/>
</dbReference>
<dbReference type="SUPFAM" id="SSF52949">
    <property type="entry name" value="Macro domain-like"/>
    <property type="match status" value="1"/>
</dbReference>
<dbReference type="Gene3D" id="3.40.220.10">
    <property type="entry name" value="Leucine Aminopeptidase, subunit E, domain 1"/>
    <property type="match status" value="1"/>
</dbReference>
<evidence type="ECO:0000313" key="3">
    <source>
        <dbReference type="Proteomes" id="UP001497497"/>
    </source>
</evidence>
<dbReference type="CDD" id="cd02900">
    <property type="entry name" value="Macro_Appr_pase"/>
    <property type="match status" value="1"/>
</dbReference>
<organism evidence="2 3">
    <name type="scientific">Lymnaea stagnalis</name>
    <name type="common">Great pond snail</name>
    <name type="synonym">Helix stagnalis</name>
    <dbReference type="NCBI Taxonomy" id="6523"/>
    <lineage>
        <taxon>Eukaryota</taxon>
        <taxon>Metazoa</taxon>
        <taxon>Spiralia</taxon>
        <taxon>Lophotrochozoa</taxon>
        <taxon>Mollusca</taxon>
        <taxon>Gastropoda</taxon>
        <taxon>Heterobranchia</taxon>
        <taxon>Euthyneura</taxon>
        <taxon>Panpulmonata</taxon>
        <taxon>Hygrophila</taxon>
        <taxon>Lymnaeoidea</taxon>
        <taxon>Lymnaeidae</taxon>
        <taxon>Lymnaea</taxon>
    </lineage>
</organism>
<reference evidence="2 3" key="1">
    <citation type="submission" date="2024-04" db="EMBL/GenBank/DDBJ databases">
        <authorList>
            <consortium name="Genoscope - CEA"/>
            <person name="William W."/>
        </authorList>
    </citation>
    <scope>NUCLEOTIDE SEQUENCE [LARGE SCALE GENOMIC DNA]</scope>
</reference>
<name>A0AAV2HKD3_LYMST</name>
<sequence>MMATNADVDDQKINVVYYLRDLNKEIVSAWENAFSKYKDSVKVSRGDIFEGAPGVDAIVSPANSFGFMDGGIDMAYSQHFGWQMQERLQTLLQEKFHGELPVGQAVIIPAYGSAGRDPSVDWCRFNHGETIEYLISAPTMRVPEVVKETANAYLAFRAVILAVEEHNSNKQDINPFKPIKRVLVPGLATMVGRMPAKRCAYQMLQAYETFVEGKHNFRRKPKKLGDMFNDHETMSVK</sequence>
<proteinExistence type="predicted"/>
<dbReference type="AlphaFoldDB" id="A0AAV2HKD3"/>
<keyword evidence="3" id="KW-1185">Reference proteome</keyword>
<comment type="caution">
    <text evidence="2">The sequence shown here is derived from an EMBL/GenBank/DDBJ whole genome shotgun (WGS) entry which is preliminary data.</text>
</comment>
<evidence type="ECO:0000313" key="2">
    <source>
        <dbReference type="EMBL" id="CAL1533920.1"/>
    </source>
</evidence>
<dbReference type="InterPro" id="IPR028071">
    <property type="entry name" value="Macro-like_dom"/>
</dbReference>
<dbReference type="Pfam" id="PF14519">
    <property type="entry name" value="Macro_2"/>
    <property type="match status" value="1"/>
</dbReference>
<evidence type="ECO:0000259" key="1">
    <source>
        <dbReference type="PROSITE" id="PS51154"/>
    </source>
</evidence>
<gene>
    <name evidence="2" type="ORF">GSLYS_00007880001</name>
</gene>
<dbReference type="InterPro" id="IPR002589">
    <property type="entry name" value="Macro_dom"/>
</dbReference>
<dbReference type="PROSITE" id="PS51154">
    <property type="entry name" value="MACRO"/>
    <property type="match status" value="1"/>
</dbReference>
<dbReference type="InterPro" id="IPR043472">
    <property type="entry name" value="Macro_dom-like"/>
</dbReference>
<feature type="domain" description="Macro" evidence="1">
    <location>
        <begin position="28"/>
        <end position="237"/>
    </location>
</feature>
<dbReference type="Proteomes" id="UP001497497">
    <property type="component" value="Unassembled WGS sequence"/>
</dbReference>